<reference evidence="3 4" key="1">
    <citation type="journal article" date="2017" name="Poromechanics V (2013)">
        <title>Genomic Characterization of the Arsenic-Tolerant Actinobacterium, &lt;i&gt;Rhodococcus erythropolis&lt;/i&gt; S43.</title>
        <authorList>
            <person name="Retamal-Morales G."/>
            <person name="Mehnert M."/>
            <person name="Schwabe R."/>
            <person name="Tischler D."/>
            <person name="Schloemann M."/>
            <person name="Levican G.J."/>
        </authorList>
    </citation>
    <scope>NUCLEOTIDE SEQUENCE [LARGE SCALE GENOMIC DNA]</scope>
    <source>
        <strain evidence="3 4">S43</strain>
    </source>
</reference>
<name>A0A0C3A4Y4_RHOER</name>
<keyword evidence="1" id="KW-0812">Transmembrane</keyword>
<evidence type="ECO:0000313" key="3">
    <source>
        <dbReference type="EMBL" id="KAB2583640.1"/>
    </source>
</evidence>
<feature type="transmembrane region" description="Helical" evidence="1">
    <location>
        <begin position="79"/>
        <end position="101"/>
    </location>
</feature>
<keyword evidence="1" id="KW-0472">Membrane</keyword>
<dbReference type="AlphaFoldDB" id="A0A0C3A4Y4"/>
<comment type="caution">
    <text evidence="3">The sequence shown here is derived from an EMBL/GenBank/DDBJ whole genome shotgun (WGS) entry which is preliminary data.</text>
</comment>
<dbReference type="EMBL" id="MRBO01000524">
    <property type="protein sequence ID" value="KAB2583640.1"/>
    <property type="molecule type" value="Genomic_DNA"/>
</dbReference>
<dbReference type="PANTHER" id="PTHR40763:SF4">
    <property type="entry name" value="DUF1707 DOMAIN-CONTAINING PROTEIN"/>
    <property type="match status" value="1"/>
</dbReference>
<feature type="domain" description="DUF1707" evidence="2">
    <location>
        <begin position="9"/>
        <end position="61"/>
    </location>
</feature>
<dbReference type="Pfam" id="PF08044">
    <property type="entry name" value="DUF1707"/>
    <property type="match status" value="1"/>
</dbReference>
<evidence type="ECO:0000313" key="4">
    <source>
        <dbReference type="Proteomes" id="UP000325576"/>
    </source>
</evidence>
<keyword evidence="1" id="KW-1133">Transmembrane helix</keyword>
<dbReference type="Proteomes" id="UP000325576">
    <property type="component" value="Unassembled WGS sequence"/>
</dbReference>
<dbReference type="InterPro" id="IPR012551">
    <property type="entry name" value="DUF1707_SHOCT-like"/>
</dbReference>
<sequence length="256" mass="27433">MPNDLTRTTRARNADREATCAVLDSAFADGQLTATEHDELTELAAVAVTLGDLEDLTSDLQTEASLPVLRKEPSLDTRLIALAIIALSLVSAIGFGIKYVASDVTIFSSPEPQLHTVDGLGAMFRAIETEYGSGLVDEMTIYPTYARVIRADPAAPRKALDSYYRGDLEDPTSGGSREPDVAQIDVTQLDPRIVIALLDGAGTTTSVQNPTTRYASVESTETVPTIEIHVRNDLDESGSLTAALDGEIMSIYPFTP</sequence>
<dbReference type="PANTHER" id="PTHR40763">
    <property type="entry name" value="MEMBRANE PROTEIN-RELATED"/>
    <property type="match status" value="1"/>
</dbReference>
<organism evidence="3 4">
    <name type="scientific">Rhodococcus erythropolis</name>
    <name type="common">Arthrobacter picolinophilus</name>
    <dbReference type="NCBI Taxonomy" id="1833"/>
    <lineage>
        <taxon>Bacteria</taxon>
        <taxon>Bacillati</taxon>
        <taxon>Actinomycetota</taxon>
        <taxon>Actinomycetes</taxon>
        <taxon>Mycobacteriales</taxon>
        <taxon>Nocardiaceae</taxon>
        <taxon>Rhodococcus</taxon>
        <taxon>Rhodococcus erythropolis group</taxon>
    </lineage>
</organism>
<evidence type="ECO:0000259" key="2">
    <source>
        <dbReference type="Pfam" id="PF08044"/>
    </source>
</evidence>
<gene>
    <name evidence="3" type="ORF">BS297_19610</name>
</gene>
<proteinExistence type="predicted"/>
<accession>A0A0C3A4Y4</accession>
<evidence type="ECO:0000256" key="1">
    <source>
        <dbReference type="SAM" id="Phobius"/>
    </source>
</evidence>
<protein>
    <recommendedName>
        <fullName evidence="2">DUF1707 domain-containing protein</fullName>
    </recommendedName>
</protein>